<gene>
    <name evidence="3" type="ORF">CDQ84_10690</name>
</gene>
<feature type="domain" description="HTH cro/C1-type" evidence="2">
    <location>
        <begin position="15"/>
        <end position="69"/>
    </location>
</feature>
<dbReference type="InterPro" id="IPR001387">
    <property type="entry name" value="Cro/C1-type_HTH"/>
</dbReference>
<dbReference type="GO" id="GO:0003677">
    <property type="term" value="F:DNA binding"/>
    <property type="evidence" value="ECO:0007669"/>
    <property type="project" value="UniProtKB-KW"/>
</dbReference>
<organism evidence="3 4">
    <name type="scientific">Clostridium thermosuccinogenes</name>
    <dbReference type="NCBI Taxonomy" id="84032"/>
    <lineage>
        <taxon>Bacteria</taxon>
        <taxon>Bacillati</taxon>
        <taxon>Bacillota</taxon>
        <taxon>Clostridia</taxon>
        <taxon>Eubacteriales</taxon>
        <taxon>Clostridiaceae</taxon>
        <taxon>Clostridium</taxon>
    </lineage>
</organism>
<dbReference type="PANTHER" id="PTHR46558:SF11">
    <property type="entry name" value="HTH-TYPE TRANSCRIPTIONAL REGULATOR XRE"/>
    <property type="match status" value="1"/>
</dbReference>
<accession>A0A2K2FD94</accession>
<evidence type="ECO:0000256" key="1">
    <source>
        <dbReference type="ARBA" id="ARBA00023125"/>
    </source>
</evidence>
<dbReference type="Proteomes" id="UP000236151">
    <property type="component" value="Unassembled WGS sequence"/>
</dbReference>
<dbReference type="InterPro" id="IPR010982">
    <property type="entry name" value="Lambda_DNA-bd_dom_sf"/>
</dbReference>
<reference evidence="3 4" key="1">
    <citation type="submission" date="2017-06" db="EMBL/GenBank/DDBJ databases">
        <title>Investigating the central metabolism of Clostridium thermosuccinogenes.</title>
        <authorList>
            <person name="Koendjbiharie J.G."/>
            <person name="van Kranenburg R."/>
        </authorList>
    </citation>
    <scope>NUCLEOTIDE SEQUENCE [LARGE SCALE GENOMIC DNA]</scope>
    <source>
        <strain evidence="3 4">DSM 5806</strain>
    </source>
</reference>
<sequence length="118" mass="13904">MVYGGIRLRTLGDRLRFARERKELTQVDVSKLTGINNKTISNYENSISYPDPETLKILADLYDVSADYLLGRNEKKNKEVYYSIDVSDLPDEAIKQVEEYVEFMRQKYVSKKEKDKRR</sequence>
<evidence type="ECO:0000259" key="2">
    <source>
        <dbReference type="PROSITE" id="PS50943"/>
    </source>
</evidence>
<dbReference type="Gene3D" id="1.10.260.40">
    <property type="entry name" value="lambda repressor-like DNA-binding domains"/>
    <property type="match status" value="1"/>
</dbReference>
<dbReference type="SUPFAM" id="SSF47413">
    <property type="entry name" value="lambda repressor-like DNA-binding domains"/>
    <property type="match status" value="1"/>
</dbReference>
<name>A0A2K2FD94_9CLOT</name>
<dbReference type="SMART" id="SM00530">
    <property type="entry name" value="HTH_XRE"/>
    <property type="match status" value="1"/>
</dbReference>
<dbReference type="CDD" id="cd00093">
    <property type="entry name" value="HTH_XRE"/>
    <property type="match status" value="1"/>
</dbReference>
<comment type="caution">
    <text evidence="3">The sequence shown here is derived from an EMBL/GenBank/DDBJ whole genome shotgun (WGS) entry which is preliminary data.</text>
</comment>
<dbReference type="AlphaFoldDB" id="A0A2K2FD94"/>
<protein>
    <recommendedName>
        <fullName evidence="2">HTH cro/C1-type domain-containing protein</fullName>
    </recommendedName>
</protein>
<dbReference type="Pfam" id="PF01381">
    <property type="entry name" value="HTH_3"/>
    <property type="match status" value="1"/>
</dbReference>
<proteinExistence type="predicted"/>
<dbReference type="PROSITE" id="PS50943">
    <property type="entry name" value="HTH_CROC1"/>
    <property type="match status" value="1"/>
</dbReference>
<evidence type="ECO:0000313" key="3">
    <source>
        <dbReference type="EMBL" id="PNT98597.1"/>
    </source>
</evidence>
<dbReference type="EMBL" id="NIOJ01000026">
    <property type="protein sequence ID" value="PNT98597.1"/>
    <property type="molecule type" value="Genomic_DNA"/>
</dbReference>
<evidence type="ECO:0000313" key="4">
    <source>
        <dbReference type="Proteomes" id="UP000236151"/>
    </source>
</evidence>
<keyword evidence="1" id="KW-0238">DNA-binding</keyword>
<keyword evidence="4" id="KW-1185">Reference proteome</keyword>
<dbReference type="KEGG" id="cthd:CDO33_01300"/>
<dbReference type="PANTHER" id="PTHR46558">
    <property type="entry name" value="TRACRIPTIONAL REGULATORY PROTEIN-RELATED-RELATED"/>
    <property type="match status" value="1"/>
</dbReference>